<keyword evidence="1" id="KW-0812">Transmembrane</keyword>
<sequence length="929" mass="106015">MALNNYFGKYFMPQSKYKNKLEKDLEKLSWEFVLDADNMGKDENEIFLEENYEDDTTDFTKKKKAIDKKTENIHRDLNIESLYGKRDDLFLNINELNRNSSIIFDEKKLQANKITEWTKAPRLREPLIKKALCGLLRVLAYPGALSVKIIFSLSKNSWIAAKSIGLSIYRLVKMIVSFPWQILLALRASFIYLFGDLSWISINKTALADVMPNEGNIFPYRRLRAMVFFVFVALVLVLPIQGYVLYKKSQDTKGHVMGASLEGIEHMKLASALGLDYDFSGAGDKFRLAENDFLEAERSFGEFQDTASRLSFLIPEVKSGRELLEIAKKSAQIGIHLSMVADALGLIDIGNVKLETGKEENELILAIDKNQSIKEQETAGQENNNFSAIDQELKLALGEAMEINDILGEIDLSDTDFGEYQGEFENIKKEFPRLIAFLDESKNIFKIITYFLGSGEPRRWMLVFENNRELRPTGGFMGSYAILDVKDGKIKNIEVPGGGFYDLKGSMQVKVDAPYPFHLFSPIWQPWNANWFPNWPDSARKIAWFYENSGGATIDGVIAFTPKVLEDLLALTGEIVMPEYETAVNSENFVRMAQMEVEIEYDKEENKPKKFIGDLLPKVIDRIFSLKDDRMLEIFEVIGDAFMEKHLLVYFYDNQYQELARKLSFAGEIKETSSDYLSVVHTNIAGGKTDMVMMTNINHKIEIMEDGSLLSEVIISKKHNGSRDDIFEGQRNIDYLRVYVPLGAELLEASGFDKIPKDRIFQIAAVDDNIAADNDLSRIETNLRIDGKSGTRVTDEFGKTVFGNWMIVGPGEEKSAKVKYLLPFKFAEINNKPQKLGFLGLVRQYFFGKQKEEVKNFMAREKYVYSLLAQKQAGTENDKIKSEIVASPYWEIANYLPKTGEIIFSENGFTYASELRTDRYYGVEVVRKQ</sequence>
<gene>
    <name evidence="2" type="ORF">COT27_03225</name>
</gene>
<evidence type="ECO:0000313" key="3">
    <source>
        <dbReference type="Proteomes" id="UP000230586"/>
    </source>
</evidence>
<dbReference type="Pfam" id="PF13196">
    <property type="entry name" value="DUF4012"/>
    <property type="match status" value="1"/>
</dbReference>
<protein>
    <recommendedName>
        <fullName evidence="4">DUF4012 domain-containing protein</fullName>
    </recommendedName>
</protein>
<dbReference type="Proteomes" id="UP000230586">
    <property type="component" value="Unassembled WGS sequence"/>
</dbReference>
<dbReference type="AlphaFoldDB" id="A0A2M6XRY6"/>
<evidence type="ECO:0008006" key="4">
    <source>
        <dbReference type="Google" id="ProtNLM"/>
    </source>
</evidence>
<dbReference type="InterPro" id="IPR025101">
    <property type="entry name" value="DUF4012"/>
</dbReference>
<keyword evidence="1" id="KW-0472">Membrane</keyword>
<organism evidence="2 3">
    <name type="scientific">Candidatus Kuenenbacteria bacterium CG08_land_8_20_14_0_20_37_23</name>
    <dbReference type="NCBI Taxonomy" id="1974617"/>
    <lineage>
        <taxon>Bacteria</taxon>
        <taxon>Candidatus Kueneniibacteriota</taxon>
    </lineage>
</organism>
<reference evidence="3" key="1">
    <citation type="submission" date="2017-09" db="EMBL/GenBank/DDBJ databases">
        <title>Depth-based differentiation of microbial function through sediment-hosted aquifers and enrichment of novel symbionts in the deep terrestrial subsurface.</title>
        <authorList>
            <person name="Probst A.J."/>
            <person name="Ladd B."/>
            <person name="Jarett J.K."/>
            <person name="Geller-Mcgrath D.E."/>
            <person name="Sieber C.M.K."/>
            <person name="Emerson J.B."/>
            <person name="Anantharaman K."/>
            <person name="Thomas B.C."/>
            <person name="Malmstrom R."/>
            <person name="Stieglmeier M."/>
            <person name="Klingl A."/>
            <person name="Woyke T."/>
            <person name="Ryan C.M."/>
            <person name="Banfield J.F."/>
        </authorList>
    </citation>
    <scope>NUCLEOTIDE SEQUENCE [LARGE SCALE GENOMIC DNA]</scope>
</reference>
<proteinExistence type="predicted"/>
<feature type="transmembrane region" description="Helical" evidence="1">
    <location>
        <begin position="171"/>
        <end position="194"/>
    </location>
</feature>
<evidence type="ECO:0000313" key="2">
    <source>
        <dbReference type="EMBL" id="PIU10396.1"/>
    </source>
</evidence>
<feature type="transmembrane region" description="Helical" evidence="1">
    <location>
        <begin position="225"/>
        <end position="246"/>
    </location>
</feature>
<name>A0A2M6XRY6_9BACT</name>
<accession>A0A2M6XRY6</accession>
<evidence type="ECO:0000256" key="1">
    <source>
        <dbReference type="SAM" id="Phobius"/>
    </source>
</evidence>
<dbReference type="EMBL" id="PEXX01000050">
    <property type="protein sequence ID" value="PIU10396.1"/>
    <property type="molecule type" value="Genomic_DNA"/>
</dbReference>
<keyword evidence="1" id="KW-1133">Transmembrane helix</keyword>
<comment type="caution">
    <text evidence="2">The sequence shown here is derived from an EMBL/GenBank/DDBJ whole genome shotgun (WGS) entry which is preliminary data.</text>
</comment>